<name>A0A221T2R6_9DEIO</name>
<dbReference type="AlphaFoldDB" id="A0A221T2R6"/>
<reference evidence="1 2" key="1">
    <citation type="submission" date="2017-05" db="EMBL/GenBank/DDBJ databases">
        <title>The complete genome sequence of Deinococcus ficus isolated from the rhizosphere of the Ficus religiosa L. in Taiwan.</title>
        <authorList>
            <person name="Wu K.-M."/>
            <person name="Liao T.-L."/>
            <person name="Liu Y.-M."/>
            <person name="Young C.-C."/>
            <person name="Tsai S.-F."/>
        </authorList>
    </citation>
    <scope>NUCLEOTIDE SEQUENCE [LARGE SCALE GENOMIC DNA]</scope>
    <source>
        <strain evidence="1 2">CC-FR2-10</strain>
        <plasmid evidence="2">pdfi3</plasmid>
    </source>
</reference>
<protein>
    <submittedName>
        <fullName evidence="1">Uncharacterized protein</fullName>
    </submittedName>
</protein>
<dbReference type="EMBL" id="CP021084">
    <property type="protein sequence ID" value="ASN83195.1"/>
    <property type="molecule type" value="Genomic_DNA"/>
</dbReference>
<keyword evidence="2" id="KW-1185">Reference proteome</keyword>
<geneLocation type="plasmid" evidence="2">
    <name>pdfi3</name>
</geneLocation>
<accession>A0A221T2R6</accession>
<dbReference type="Proteomes" id="UP000259030">
    <property type="component" value="Plasmid pDFI3"/>
</dbReference>
<proteinExistence type="predicted"/>
<dbReference type="RefSeq" id="WP_118376042.1">
    <property type="nucleotide sequence ID" value="NZ_CP021084.1"/>
</dbReference>
<dbReference type="KEGG" id="dfc:DFI_18520"/>
<evidence type="ECO:0000313" key="2">
    <source>
        <dbReference type="Proteomes" id="UP000259030"/>
    </source>
</evidence>
<organism evidence="1 2">
    <name type="scientific">Deinococcus ficus</name>
    <dbReference type="NCBI Taxonomy" id="317577"/>
    <lineage>
        <taxon>Bacteria</taxon>
        <taxon>Thermotogati</taxon>
        <taxon>Deinococcota</taxon>
        <taxon>Deinococci</taxon>
        <taxon>Deinococcales</taxon>
        <taxon>Deinococcaceae</taxon>
        <taxon>Deinococcus</taxon>
    </lineage>
</organism>
<gene>
    <name evidence="1" type="ORF">DFI_18520</name>
</gene>
<sequence length="314" mass="34914">MTQRSLPPQSPTHRAFAAALNVLPVDQVRLARDFTHFDRFLLQGEPERALLTIGENWTHLATHDIDRQVVEYDVTRGAGSAFPFFLASVGAVVHVVTRAEALAFVNTLPQWICFDDETRQVYVEDGARHALPHQLAAQISRAYARPEGREDWDQRSRLTGQLRVRSALQGLQRAAGRMQFPEPRMAFADTPIGVTVRRIFQGRSATPYGHDIGICAQILSLNGPEQAVVVITDKACIPLLHREDESLLVELDRGGPIEVHLVSAARSRKLRTGEICPAIRELPTYQAPDRTALERAVGAAWLDEINAQLARKTA</sequence>
<evidence type="ECO:0000313" key="1">
    <source>
        <dbReference type="EMBL" id="ASN83195.1"/>
    </source>
</evidence>
<keyword evidence="1" id="KW-0614">Plasmid</keyword>